<gene>
    <name evidence="3" type="ORF">OCK74_06960</name>
</gene>
<feature type="signal peptide" evidence="2">
    <location>
        <begin position="1"/>
        <end position="21"/>
    </location>
</feature>
<sequence>MKKNLLLATTFVAGLITMGVAQLPSNTSASAKNLNGYMTLDTVPQKDTVPGKSDSSSANLTSFNSYMAKDTVPQKDTVPSKPDSSSVNL</sequence>
<feature type="region of interest" description="Disordered" evidence="1">
    <location>
        <begin position="43"/>
        <end position="89"/>
    </location>
</feature>
<keyword evidence="2" id="KW-0732">Signal</keyword>
<reference evidence="3" key="1">
    <citation type="submission" date="2022-09" db="EMBL/GenBank/DDBJ databases">
        <authorList>
            <person name="Yuan C."/>
            <person name="Ke Z."/>
        </authorList>
    </citation>
    <scope>NUCLEOTIDE SEQUENCE</scope>
    <source>
        <strain evidence="3">LB-8</strain>
    </source>
</reference>
<evidence type="ECO:0000313" key="3">
    <source>
        <dbReference type="EMBL" id="MCU7548851.1"/>
    </source>
</evidence>
<evidence type="ECO:0000256" key="1">
    <source>
        <dbReference type="SAM" id="MobiDB-lite"/>
    </source>
</evidence>
<proteinExistence type="predicted"/>
<protein>
    <submittedName>
        <fullName evidence="3">Uncharacterized protein</fullName>
    </submittedName>
</protein>
<evidence type="ECO:0000256" key="2">
    <source>
        <dbReference type="SAM" id="SignalP"/>
    </source>
</evidence>
<reference evidence="3" key="2">
    <citation type="submission" date="2023-04" db="EMBL/GenBank/DDBJ databases">
        <title>Paracnuella aquatica gen. nov., sp. nov., a member of the family Chitinophagaceae isolated from a hot spring.</title>
        <authorList>
            <person name="Wang C."/>
        </authorList>
    </citation>
    <scope>NUCLEOTIDE SEQUENCE</scope>
    <source>
        <strain evidence="3">LB-8</strain>
    </source>
</reference>
<dbReference type="EMBL" id="JAOTIF010000003">
    <property type="protein sequence ID" value="MCU7548851.1"/>
    <property type="molecule type" value="Genomic_DNA"/>
</dbReference>
<dbReference type="Proteomes" id="UP001155483">
    <property type="component" value="Unassembled WGS sequence"/>
</dbReference>
<keyword evidence="4" id="KW-1185">Reference proteome</keyword>
<dbReference type="RefSeq" id="WP_279296296.1">
    <property type="nucleotide sequence ID" value="NZ_JAOTIF010000003.1"/>
</dbReference>
<dbReference type="AlphaFoldDB" id="A0A9X2XUQ9"/>
<name>A0A9X2XUQ9_9BACT</name>
<feature type="compositionally biased region" description="Polar residues" evidence="1">
    <location>
        <begin position="53"/>
        <end position="65"/>
    </location>
</feature>
<evidence type="ECO:0000313" key="4">
    <source>
        <dbReference type="Proteomes" id="UP001155483"/>
    </source>
</evidence>
<comment type="caution">
    <text evidence="3">The sequence shown here is derived from an EMBL/GenBank/DDBJ whole genome shotgun (WGS) entry which is preliminary data.</text>
</comment>
<feature type="chain" id="PRO_5040724789" evidence="2">
    <location>
        <begin position="22"/>
        <end position="89"/>
    </location>
</feature>
<accession>A0A9X2XUQ9</accession>
<organism evidence="3 4">
    <name type="scientific">Paraflavisolibacter caeni</name>
    <dbReference type="NCBI Taxonomy" id="2982496"/>
    <lineage>
        <taxon>Bacteria</taxon>
        <taxon>Pseudomonadati</taxon>
        <taxon>Bacteroidota</taxon>
        <taxon>Chitinophagia</taxon>
        <taxon>Chitinophagales</taxon>
        <taxon>Chitinophagaceae</taxon>
        <taxon>Paraflavisolibacter</taxon>
    </lineage>
</organism>